<keyword evidence="7" id="KW-1185">Reference proteome</keyword>
<dbReference type="InterPro" id="IPR041688">
    <property type="entry name" value="PRTase_2"/>
</dbReference>
<dbReference type="InterPro" id="IPR028157">
    <property type="entry name" value="PELOTA_dom"/>
</dbReference>
<dbReference type="InterPro" id="IPR000836">
    <property type="entry name" value="PRTase_dom"/>
</dbReference>
<dbReference type="SUPFAM" id="SSF53271">
    <property type="entry name" value="PRTase-like"/>
    <property type="match status" value="1"/>
</dbReference>
<evidence type="ECO:0000313" key="6">
    <source>
        <dbReference type="EMBL" id="UQX90263.1"/>
    </source>
</evidence>
<organism evidence="6 7">
    <name type="scientific">Jatrophihabitans telluris</name>
    <dbReference type="NCBI Taxonomy" id="2038343"/>
    <lineage>
        <taxon>Bacteria</taxon>
        <taxon>Bacillati</taxon>
        <taxon>Actinomycetota</taxon>
        <taxon>Actinomycetes</taxon>
        <taxon>Jatrophihabitantales</taxon>
        <taxon>Jatrophihabitantaceae</taxon>
        <taxon>Jatrophihabitans</taxon>
    </lineage>
</organism>
<dbReference type="Proteomes" id="UP001056336">
    <property type="component" value="Chromosome"/>
</dbReference>
<dbReference type="Pfam" id="PF11202">
    <property type="entry name" value="StiP"/>
    <property type="match status" value="1"/>
</dbReference>
<accession>A0ABY4R353</accession>
<dbReference type="GO" id="GO:0016757">
    <property type="term" value="F:glycosyltransferase activity"/>
    <property type="evidence" value="ECO:0007669"/>
    <property type="project" value="UniProtKB-KW"/>
</dbReference>
<dbReference type="Pfam" id="PF15609">
    <property type="entry name" value="PRTase_2"/>
    <property type="match status" value="1"/>
</dbReference>
<evidence type="ECO:0000259" key="3">
    <source>
        <dbReference type="Pfam" id="PF12500"/>
    </source>
</evidence>
<name>A0ABY4R353_9ACTN</name>
<dbReference type="InterPro" id="IPR011215">
    <property type="entry name" value="StiP_N"/>
</dbReference>
<gene>
    <name evidence="6" type="ORF">M6D93_09745</name>
</gene>
<feature type="domain" description="Orotate phosphoribosyltransferase-like" evidence="5">
    <location>
        <begin position="23"/>
        <end position="260"/>
    </location>
</feature>
<dbReference type="CDD" id="cd06223">
    <property type="entry name" value="PRTases_typeI"/>
    <property type="match status" value="1"/>
</dbReference>
<dbReference type="Pfam" id="PF15608">
    <property type="entry name" value="PELOTA_1"/>
    <property type="match status" value="1"/>
</dbReference>
<evidence type="ECO:0000256" key="1">
    <source>
        <dbReference type="SAM" id="MobiDB-lite"/>
    </source>
</evidence>
<evidence type="ECO:0000313" key="7">
    <source>
        <dbReference type="Proteomes" id="UP001056336"/>
    </source>
</evidence>
<dbReference type="InterPro" id="IPR022537">
    <property type="entry name" value="TRSP_dom"/>
</dbReference>
<evidence type="ECO:0000259" key="5">
    <source>
        <dbReference type="Pfam" id="PF15609"/>
    </source>
</evidence>
<feature type="domain" description="TRSP" evidence="3">
    <location>
        <begin position="319"/>
        <end position="459"/>
    </location>
</feature>
<proteinExistence type="predicted"/>
<protein>
    <submittedName>
        <fullName evidence="6">Phosphoribosyltransferase</fullName>
    </submittedName>
</protein>
<dbReference type="Gene3D" id="3.40.50.2020">
    <property type="match status" value="1"/>
</dbReference>
<sequence length="877" mass="93429">MREHLGIELTDTPGRTGLTVTELAGIALRRNRKRAQLLVSSVLGKHCPTDPRIVYGAGLLLGELVTGCLATGEEATRATSTMRGEQHGQRQREGGELLRRGLAGDAQAAQQLLDRCSPASVGGSHPGVLVLGYAETATGLGHAVADALGCTYLHSTRRHVPGSPPTGGFSEEHSHATEHLLVPEDVRMVEAAATIVLVDDELSTGRTVRNTIAALQATAPRARYVIASLIDLRPPAEQEELQRFAREQNTQIQAVALAGGRIELPGGLDESAATVISALDDRTTPVPDPGAPAGSSSTPSVAGTLDRVLSEAWPAGVREGGRHGFDPGDRPALLAAAERCARALVGDGPADRVLVLGTEELMYAPMQIALALQRICPQSTVRYSTTTRSPVLAVDDARYPIRTAISFPAFDRPVEGPAARFAYNVAAGQDRADRFDRVILVTDDETDSVLLAAPGGLLDQLRHCVGRVSPVRIPAHRPRRSPLRGPRFGSYPAEEVAWLLQDLSAVDLEAPTEEREEAIQGGGAHYAESLPIEYQPSPEYQRLYEQAVSASSLRVAHAVGIVTERVLAARGPHAVLVSLARAGTPVGVLMRRWARWRHGLELDHYAVSIVRGRGIDASALAFLARHHDPRSVMFVDGWTGKGAIARELAAAVARANDPSGPVGLGDSPAVRFEGFSGELAVLADTGSCVRIFGTRDDFLIPSACLNSTVSGLVSRTVLNDELIGSGELHGAKFYRELAPVDVSGHFVDAVSARFAEVGAGVDREVCDQLAGRVDTEPTWAGWRAVEALSEEYGIHQVNLVKPGVGETTRVLLRRVPWRILVRPSALTELAHVLLLAEQRGVPIEERADLPYSCVGLIHPRYTRSAVGADGVSAGAPA</sequence>
<feature type="domain" description="PELOTA RNA-binding" evidence="4">
    <location>
        <begin position="779"/>
        <end position="858"/>
    </location>
</feature>
<dbReference type="InterPro" id="IPR029057">
    <property type="entry name" value="PRTase-like"/>
</dbReference>
<keyword evidence="6" id="KW-0328">Glycosyltransferase</keyword>
<reference evidence="6" key="1">
    <citation type="journal article" date="2018" name="Int. J. Syst. Evol. Microbiol.">
        <title>Jatrophihabitans telluris sp. nov., isolated from sediment soil of lava forest wetlands and the emended description of the genus Jatrophihabitans.</title>
        <authorList>
            <person name="Lee K.C."/>
            <person name="Suh M.K."/>
            <person name="Eom M.K."/>
            <person name="Kim K.K."/>
            <person name="Kim J.S."/>
            <person name="Kim D.S."/>
            <person name="Ko S.H."/>
            <person name="Shin Y.K."/>
            <person name="Lee J.S."/>
        </authorList>
    </citation>
    <scope>NUCLEOTIDE SEQUENCE</scope>
    <source>
        <strain evidence="6">N237</strain>
    </source>
</reference>
<feature type="region of interest" description="Disordered" evidence="1">
    <location>
        <begin position="281"/>
        <end position="302"/>
    </location>
</feature>
<feature type="domain" description="Cysteine protease StiP N-terminal" evidence="2">
    <location>
        <begin position="489"/>
        <end position="750"/>
    </location>
</feature>
<dbReference type="Pfam" id="PF12500">
    <property type="entry name" value="TRSP"/>
    <property type="match status" value="1"/>
</dbReference>
<feature type="compositionally biased region" description="Low complexity" evidence="1">
    <location>
        <begin position="291"/>
        <end position="302"/>
    </location>
</feature>
<reference evidence="6" key="2">
    <citation type="submission" date="2022-05" db="EMBL/GenBank/DDBJ databases">
        <authorList>
            <person name="Kim J.-S."/>
            <person name="Lee K."/>
            <person name="Suh M."/>
            <person name="Eom M."/>
            <person name="Kim J.-S."/>
            <person name="Kim D.-S."/>
            <person name="Ko S.-H."/>
            <person name="Shin Y."/>
            <person name="Lee J.-S."/>
        </authorList>
    </citation>
    <scope>NUCLEOTIDE SEQUENCE</scope>
    <source>
        <strain evidence="6">N237</strain>
    </source>
</reference>
<evidence type="ECO:0000259" key="2">
    <source>
        <dbReference type="Pfam" id="PF11202"/>
    </source>
</evidence>
<evidence type="ECO:0000259" key="4">
    <source>
        <dbReference type="Pfam" id="PF15608"/>
    </source>
</evidence>
<dbReference type="RefSeq" id="WP_249774159.1">
    <property type="nucleotide sequence ID" value="NZ_CP097332.1"/>
</dbReference>
<dbReference type="EMBL" id="CP097332">
    <property type="protein sequence ID" value="UQX90263.1"/>
    <property type="molecule type" value="Genomic_DNA"/>
</dbReference>
<keyword evidence="6" id="KW-0808">Transferase</keyword>